<keyword evidence="4" id="KW-0961">Cell wall biogenesis/degradation</keyword>
<evidence type="ECO:0000256" key="2">
    <source>
        <dbReference type="ARBA" id="ARBA00023136"/>
    </source>
</evidence>
<dbReference type="InterPro" id="IPR013320">
    <property type="entry name" value="ConA-like_dom_sf"/>
</dbReference>
<dbReference type="SUPFAM" id="SSF49899">
    <property type="entry name" value="Concanavalin A-like lectins/glucanases"/>
    <property type="match status" value="1"/>
</dbReference>
<dbReference type="PANTHER" id="PTHR31361:SF1">
    <property type="entry name" value="BETA-GLUCAN SYNTHESIS-ASSOCIATED PROTEIN KRE6-RELATED"/>
    <property type="match status" value="1"/>
</dbReference>
<dbReference type="InterPro" id="IPR005629">
    <property type="entry name" value="Skn1/Kre6/Sbg1"/>
</dbReference>
<dbReference type="PANTHER" id="PTHR31361">
    <property type="entry name" value="BETA-GLUCAN SYNTHESIS-ASSOCIATED PROTEIN KRE6-RELATED"/>
    <property type="match status" value="1"/>
</dbReference>
<keyword evidence="3" id="KW-0325">Glycoprotein</keyword>
<feature type="compositionally biased region" description="Pro residues" evidence="5">
    <location>
        <begin position="31"/>
        <end position="44"/>
    </location>
</feature>
<dbReference type="GO" id="GO:0006078">
    <property type="term" value="P:(1-&gt;6)-beta-D-glucan biosynthetic process"/>
    <property type="evidence" value="ECO:0007669"/>
    <property type="project" value="TreeGrafter"/>
</dbReference>
<comment type="subcellular location">
    <subcellularLocation>
        <location evidence="1">Membrane</location>
    </subcellularLocation>
</comment>
<protein>
    <submittedName>
        <fullName evidence="7">Glycoside hydrolase family 16 protein</fullName>
    </submittedName>
</protein>
<comment type="caution">
    <text evidence="7">The sequence shown here is derived from an EMBL/GenBank/DDBJ whole genome shotgun (WGS) entry which is preliminary data.</text>
</comment>
<feature type="region of interest" description="Disordered" evidence="5">
    <location>
        <begin position="1"/>
        <end position="49"/>
    </location>
</feature>
<feature type="compositionally biased region" description="Low complexity" evidence="5">
    <location>
        <begin position="18"/>
        <end position="30"/>
    </location>
</feature>
<evidence type="ECO:0000256" key="5">
    <source>
        <dbReference type="SAM" id="MobiDB-lite"/>
    </source>
</evidence>
<dbReference type="Gene3D" id="2.60.120.200">
    <property type="match status" value="2"/>
</dbReference>
<sequence length="565" mass="61686">MTHKRVPSFPFTSGPNASPLRYSHPRSPSRSPSPSPSPSPPPPAITDYGDQPQIIAASESSQLLSVPSVAAKLISYHGERIWILKLLNQMVTPFLPWSIFTWRGLANVGFLALLSLTLLILFTGYPLLMGLRAKPSKLGGYNLGGINASGQVPTQTWWPSPEFSSRQTGNLEYYDPAAITTTEDGYLEIMLSQMETHDLNYQGGLFHHGINSVSLEATLKTAVNVSLPGDPRYPGLWPAIWMMGNLGRAGYGASLQGMWPYSYDACDYGTLANQSLAGQPPTAMTAKGPLSFQQGQRLSACTCPGEPHPGPKRSDGTFVGRAAPELDIFEASSGEGIGTVSQSCQFAPFDDDYAWRNSSSDVRIYNGTRTHLNAYRGGMYQEAVSAVSATRQDAWQFNGRKFATYGVEYVPGPNGHITWVNDGEPSWTVFSSSIGPNPNTNISQRNIPEEPLYIIMNLGISHGFGYTMSAYTKIQTIGIFSFVELHLESLLKVGCSPEAFPTEKYINQYSEGSYPPESFGTRCCQSNVLILSIAYTNPNLTVWVNDGTGASYNETMPKNRLIDQC</sequence>
<dbReference type="OrthoDB" id="412647at2759"/>
<accession>A0A9P6B052</accession>
<gene>
    <name evidence="7" type="ORF">BS47DRAFT_1361291</name>
</gene>
<reference evidence="7" key="1">
    <citation type="journal article" date="2020" name="Nat. Commun.">
        <title>Large-scale genome sequencing of mycorrhizal fungi provides insights into the early evolution of symbiotic traits.</title>
        <authorList>
            <person name="Miyauchi S."/>
            <person name="Kiss E."/>
            <person name="Kuo A."/>
            <person name="Drula E."/>
            <person name="Kohler A."/>
            <person name="Sanchez-Garcia M."/>
            <person name="Morin E."/>
            <person name="Andreopoulos B."/>
            <person name="Barry K.W."/>
            <person name="Bonito G."/>
            <person name="Buee M."/>
            <person name="Carver A."/>
            <person name="Chen C."/>
            <person name="Cichocki N."/>
            <person name="Clum A."/>
            <person name="Culley D."/>
            <person name="Crous P.W."/>
            <person name="Fauchery L."/>
            <person name="Girlanda M."/>
            <person name="Hayes R.D."/>
            <person name="Keri Z."/>
            <person name="LaButti K."/>
            <person name="Lipzen A."/>
            <person name="Lombard V."/>
            <person name="Magnuson J."/>
            <person name="Maillard F."/>
            <person name="Murat C."/>
            <person name="Nolan M."/>
            <person name="Ohm R.A."/>
            <person name="Pangilinan J."/>
            <person name="Pereira M.F."/>
            <person name="Perotto S."/>
            <person name="Peter M."/>
            <person name="Pfister S."/>
            <person name="Riley R."/>
            <person name="Sitrit Y."/>
            <person name="Stielow J.B."/>
            <person name="Szollosi G."/>
            <person name="Zifcakova L."/>
            <person name="Stursova M."/>
            <person name="Spatafora J.W."/>
            <person name="Tedersoo L."/>
            <person name="Vaario L.M."/>
            <person name="Yamada A."/>
            <person name="Yan M."/>
            <person name="Wang P."/>
            <person name="Xu J."/>
            <person name="Bruns T."/>
            <person name="Baldrian P."/>
            <person name="Vilgalys R."/>
            <person name="Dunand C."/>
            <person name="Henrissat B."/>
            <person name="Grigoriev I.V."/>
            <person name="Hibbett D."/>
            <person name="Nagy L.G."/>
            <person name="Martin F.M."/>
        </authorList>
    </citation>
    <scope>NUCLEOTIDE SEQUENCE</scope>
    <source>
        <strain evidence="7">UP504</strain>
    </source>
</reference>
<evidence type="ECO:0000256" key="4">
    <source>
        <dbReference type="ARBA" id="ARBA00023316"/>
    </source>
</evidence>
<feature type="transmembrane region" description="Helical" evidence="6">
    <location>
        <begin position="108"/>
        <end position="128"/>
    </location>
</feature>
<evidence type="ECO:0000256" key="1">
    <source>
        <dbReference type="ARBA" id="ARBA00004370"/>
    </source>
</evidence>
<evidence type="ECO:0000313" key="8">
    <source>
        <dbReference type="Proteomes" id="UP000886523"/>
    </source>
</evidence>
<dbReference type="GO" id="GO:0031505">
    <property type="term" value="P:fungal-type cell wall organization"/>
    <property type="evidence" value="ECO:0007669"/>
    <property type="project" value="TreeGrafter"/>
</dbReference>
<evidence type="ECO:0000256" key="3">
    <source>
        <dbReference type="ARBA" id="ARBA00023180"/>
    </source>
</evidence>
<dbReference type="GO" id="GO:0005886">
    <property type="term" value="C:plasma membrane"/>
    <property type="evidence" value="ECO:0007669"/>
    <property type="project" value="TreeGrafter"/>
</dbReference>
<proteinExistence type="predicted"/>
<name>A0A9P6B052_9AGAM</name>
<dbReference type="GO" id="GO:0005789">
    <property type="term" value="C:endoplasmic reticulum membrane"/>
    <property type="evidence" value="ECO:0007669"/>
    <property type="project" value="TreeGrafter"/>
</dbReference>
<evidence type="ECO:0000256" key="6">
    <source>
        <dbReference type="SAM" id="Phobius"/>
    </source>
</evidence>
<evidence type="ECO:0000313" key="7">
    <source>
        <dbReference type="EMBL" id="KAF9515024.1"/>
    </source>
</evidence>
<dbReference type="EMBL" id="MU128954">
    <property type="protein sequence ID" value="KAF9515024.1"/>
    <property type="molecule type" value="Genomic_DNA"/>
</dbReference>
<organism evidence="7 8">
    <name type="scientific">Hydnum rufescens UP504</name>
    <dbReference type="NCBI Taxonomy" id="1448309"/>
    <lineage>
        <taxon>Eukaryota</taxon>
        <taxon>Fungi</taxon>
        <taxon>Dikarya</taxon>
        <taxon>Basidiomycota</taxon>
        <taxon>Agaricomycotina</taxon>
        <taxon>Agaricomycetes</taxon>
        <taxon>Cantharellales</taxon>
        <taxon>Hydnaceae</taxon>
        <taxon>Hydnum</taxon>
    </lineage>
</organism>
<dbReference type="GO" id="GO:0015926">
    <property type="term" value="F:glucosidase activity"/>
    <property type="evidence" value="ECO:0007669"/>
    <property type="project" value="TreeGrafter"/>
</dbReference>
<dbReference type="Proteomes" id="UP000886523">
    <property type="component" value="Unassembled WGS sequence"/>
</dbReference>
<keyword evidence="7" id="KW-0378">Hydrolase</keyword>
<dbReference type="Pfam" id="PF03935">
    <property type="entry name" value="SKN1_KRE6_Sbg1"/>
    <property type="match status" value="1"/>
</dbReference>
<keyword evidence="2 6" id="KW-0472">Membrane</keyword>
<keyword evidence="8" id="KW-1185">Reference proteome</keyword>
<keyword evidence="6" id="KW-0812">Transmembrane</keyword>
<dbReference type="AlphaFoldDB" id="A0A9P6B052"/>
<keyword evidence="6" id="KW-1133">Transmembrane helix</keyword>